<evidence type="ECO:0000256" key="1">
    <source>
        <dbReference type="SAM" id="Coils"/>
    </source>
</evidence>
<keyword evidence="4" id="KW-1185">Reference proteome</keyword>
<dbReference type="InParanoid" id="E9GUC3"/>
<dbReference type="OrthoDB" id="10286449at2759"/>
<keyword evidence="1" id="KW-0175">Coiled coil</keyword>
<feature type="coiled-coil region" evidence="1">
    <location>
        <begin position="213"/>
        <end position="268"/>
    </location>
</feature>
<dbReference type="AlphaFoldDB" id="E9GUC3"/>
<dbReference type="Proteomes" id="UP000000305">
    <property type="component" value="Unassembled WGS sequence"/>
</dbReference>
<reference evidence="3 4" key="1">
    <citation type="journal article" date="2011" name="Science">
        <title>The ecoresponsive genome of Daphnia pulex.</title>
        <authorList>
            <person name="Colbourne J.K."/>
            <person name="Pfrender M.E."/>
            <person name="Gilbert D."/>
            <person name="Thomas W.K."/>
            <person name="Tucker A."/>
            <person name="Oakley T.H."/>
            <person name="Tokishita S."/>
            <person name="Aerts A."/>
            <person name="Arnold G.J."/>
            <person name="Basu M.K."/>
            <person name="Bauer D.J."/>
            <person name="Caceres C.E."/>
            <person name="Carmel L."/>
            <person name="Casola C."/>
            <person name="Choi J.H."/>
            <person name="Detter J.C."/>
            <person name="Dong Q."/>
            <person name="Dusheyko S."/>
            <person name="Eads B.D."/>
            <person name="Frohlich T."/>
            <person name="Geiler-Samerotte K.A."/>
            <person name="Gerlach D."/>
            <person name="Hatcher P."/>
            <person name="Jogdeo S."/>
            <person name="Krijgsveld J."/>
            <person name="Kriventseva E.V."/>
            <person name="Kultz D."/>
            <person name="Laforsch C."/>
            <person name="Lindquist E."/>
            <person name="Lopez J."/>
            <person name="Manak J.R."/>
            <person name="Muller J."/>
            <person name="Pangilinan J."/>
            <person name="Patwardhan R.P."/>
            <person name="Pitluck S."/>
            <person name="Pritham E.J."/>
            <person name="Rechtsteiner A."/>
            <person name="Rho M."/>
            <person name="Rogozin I.B."/>
            <person name="Sakarya O."/>
            <person name="Salamov A."/>
            <person name="Schaack S."/>
            <person name="Shapiro H."/>
            <person name="Shiga Y."/>
            <person name="Skalitzky C."/>
            <person name="Smith Z."/>
            <person name="Souvorov A."/>
            <person name="Sung W."/>
            <person name="Tang Z."/>
            <person name="Tsuchiya D."/>
            <person name="Tu H."/>
            <person name="Vos H."/>
            <person name="Wang M."/>
            <person name="Wolf Y.I."/>
            <person name="Yamagata H."/>
            <person name="Yamada T."/>
            <person name="Ye Y."/>
            <person name="Shaw J.R."/>
            <person name="Andrews J."/>
            <person name="Crease T.J."/>
            <person name="Tang H."/>
            <person name="Lucas S.M."/>
            <person name="Robertson H.M."/>
            <person name="Bork P."/>
            <person name="Koonin E.V."/>
            <person name="Zdobnov E.M."/>
            <person name="Grigoriev I.V."/>
            <person name="Lynch M."/>
            <person name="Boore J.L."/>
        </authorList>
    </citation>
    <scope>NUCLEOTIDE SEQUENCE [LARGE SCALE GENOMIC DNA]</scope>
</reference>
<evidence type="ECO:0000256" key="2">
    <source>
        <dbReference type="SAM" id="SignalP"/>
    </source>
</evidence>
<dbReference type="EMBL" id="GL732566">
    <property type="protein sequence ID" value="EFX76872.1"/>
    <property type="molecule type" value="Genomic_DNA"/>
</dbReference>
<keyword evidence="2" id="KW-0732">Signal</keyword>
<proteinExistence type="predicted"/>
<sequence length="352" mass="40735">MLCAFLVSASIGEVLSSSSADSNQDSVALRCADRLQQMVEAVSPAFTHALVHFDRLTDLILDATMSMKEHLRKNAYFSELPIQRAIYWMFDSLNEAHISTLYHLKRYDDNYIRLSREIRDTEGMIKVDNDLLESLKINISWWAEKCEEFQKNKKNLDIKVQDAVNRVKRAEMEIEKKKTNRNGWIVAAVFTVGLATPGLIHNENKLQKAKLKRKVYQDNANENRILLEEAEKNLKTFEAEKLITENSLKEKERNLTLLRSNKENLGKQFASLRALEEHIRSTTTFMSQFRFEVEDLKNQQDAYVLLNPLFQLVDKLSELIGSSASMVILLDLEEMVSKIRDKFGILRLQMQN</sequence>
<name>E9GUC3_DAPPU</name>
<dbReference type="HOGENOM" id="CLU_052884_0_0_1"/>
<dbReference type="KEGG" id="dpx:DAPPUDRAFT_442952"/>
<gene>
    <name evidence="3" type="primary">KLP1</name>
    <name evidence="3" type="ORF">DAPPUDRAFT_442952</name>
</gene>
<protein>
    <submittedName>
        <fullName evidence="3">Kinesin-like protein KLP1</fullName>
    </submittedName>
</protein>
<evidence type="ECO:0000313" key="4">
    <source>
        <dbReference type="Proteomes" id="UP000000305"/>
    </source>
</evidence>
<evidence type="ECO:0000313" key="3">
    <source>
        <dbReference type="EMBL" id="EFX76872.1"/>
    </source>
</evidence>
<accession>E9GUC3</accession>
<feature type="coiled-coil region" evidence="1">
    <location>
        <begin position="146"/>
        <end position="180"/>
    </location>
</feature>
<feature type="chain" id="PRO_5003237457" evidence="2">
    <location>
        <begin position="17"/>
        <end position="352"/>
    </location>
</feature>
<feature type="signal peptide" evidence="2">
    <location>
        <begin position="1"/>
        <end position="16"/>
    </location>
</feature>
<organism evidence="3 4">
    <name type="scientific">Daphnia pulex</name>
    <name type="common">Water flea</name>
    <dbReference type="NCBI Taxonomy" id="6669"/>
    <lineage>
        <taxon>Eukaryota</taxon>
        <taxon>Metazoa</taxon>
        <taxon>Ecdysozoa</taxon>
        <taxon>Arthropoda</taxon>
        <taxon>Crustacea</taxon>
        <taxon>Branchiopoda</taxon>
        <taxon>Diplostraca</taxon>
        <taxon>Cladocera</taxon>
        <taxon>Anomopoda</taxon>
        <taxon>Daphniidae</taxon>
        <taxon>Daphnia</taxon>
    </lineage>
</organism>